<gene>
    <name evidence="2" type="primary">Ncoa7_1</name>
    <name evidence="2" type="ORF">CICNIG_R15429</name>
</gene>
<dbReference type="PANTHER" id="PTHR23354">
    <property type="entry name" value="NUCLEOLAR PROTEIN 7/ESTROGEN RECEPTOR COACTIVATOR-RELATED"/>
    <property type="match status" value="1"/>
</dbReference>
<proteinExistence type="predicted"/>
<accession>A0A7K8VUL0</accession>
<name>A0A7K8VUL0_9STRI</name>
<evidence type="ECO:0000313" key="3">
    <source>
        <dbReference type="Proteomes" id="UP000542434"/>
    </source>
</evidence>
<keyword evidence="3" id="KW-1185">Reference proteome</keyword>
<evidence type="ECO:0000313" key="2">
    <source>
        <dbReference type="EMBL" id="NXF70393.1"/>
    </source>
</evidence>
<sequence>QIFGAYATHPFRFSDHYYGTGETFLYTFSPNFKVFKWSGENTYFINGDTSSLELGGGGGRFGLWLDADLYHGRSNSCSTFNNDILSKKEDFIIQDVEVWTFE</sequence>
<comment type="caution">
    <text evidence="2">The sequence shown here is derived from an EMBL/GenBank/DDBJ whole genome shotgun (WGS) entry which is preliminary data.</text>
</comment>
<dbReference type="SMART" id="SM00584">
    <property type="entry name" value="TLDc"/>
    <property type="match status" value="1"/>
</dbReference>
<dbReference type="EMBL" id="VWZC01017223">
    <property type="protein sequence ID" value="NXF70393.1"/>
    <property type="molecule type" value="Genomic_DNA"/>
</dbReference>
<dbReference type="GO" id="GO:0006357">
    <property type="term" value="P:regulation of transcription by RNA polymerase II"/>
    <property type="evidence" value="ECO:0007669"/>
    <property type="project" value="TreeGrafter"/>
</dbReference>
<reference evidence="2 3" key="1">
    <citation type="submission" date="2019-09" db="EMBL/GenBank/DDBJ databases">
        <title>Bird 10,000 Genomes (B10K) Project - Family phase.</title>
        <authorList>
            <person name="Zhang G."/>
        </authorList>
    </citation>
    <scope>NUCLEOTIDE SEQUENCE [LARGE SCALE GENOMIC DNA]</scope>
    <source>
        <strain evidence="2">B10K-DU-001-07</strain>
        <tissue evidence="2">Muscle</tissue>
    </source>
</reference>
<dbReference type="AlphaFoldDB" id="A0A7K8VUL0"/>
<feature type="non-terminal residue" evidence="2">
    <location>
        <position position="1"/>
    </location>
</feature>
<protein>
    <submittedName>
        <fullName evidence="2">NCOA7 protein</fullName>
    </submittedName>
</protein>
<organism evidence="2 3">
    <name type="scientific">Ciccaba nigrolineata</name>
    <dbReference type="NCBI Taxonomy" id="1118524"/>
    <lineage>
        <taxon>Eukaryota</taxon>
        <taxon>Metazoa</taxon>
        <taxon>Chordata</taxon>
        <taxon>Craniata</taxon>
        <taxon>Vertebrata</taxon>
        <taxon>Euteleostomi</taxon>
        <taxon>Archelosauria</taxon>
        <taxon>Archosauria</taxon>
        <taxon>Dinosauria</taxon>
        <taxon>Saurischia</taxon>
        <taxon>Theropoda</taxon>
        <taxon>Coelurosauria</taxon>
        <taxon>Aves</taxon>
        <taxon>Neognathae</taxon>
        <taxon>Neoaves</taxon>
        <taxon>Telluraves</taxon>
        <taxon>Strigiformes</taxon>
        <taxon>Strigidae</taxon>
        <taxon>Ciccaba</taxon>
    </lineage>
</organism>
<dbReference type="InterPro" id="IPR006571">
    <property type="entry name" value="TLDc_dom"/>
</dbReference>
<feature type="domain" description="TLDc" evidence="1">
    <location>
        <begin position="1"/>
        <end position="102"/>
    </location>
</feature>
<feature type="non-terminal residue" evidence="2">
    <location>
        <position position="102"/>
    </location>
</feature>
<dbReference type="Pfam" id="PF07534">
    <property type="entry name" value="TLD"/>
    <property type="match status" value="1"/>
</dbReference>
<dbReference type="GO" id="GO:0005634">
    <property type="term" value="C:nucleus"/>
    <property type="evidence" value="ECO:0007669"/>
    <property type="project" value="TreeGrafter"/>
</dbReference>
<dbReference type="PROSITE" id="PS51886">
    <property type="entry name" value="TLDC"/>
    <property type="match status" value="1"/>
</dbReference>
<evidence type="ECO:0000259" key="1">
    <source>
        <dbReference type="PROSITE" id="PS51886"/>
    </source>
</evidence>
<dbReference type="GO" id="GO:0006979">
    <property type="term" value="P:response to oxidative stress"/>
    <property type="evidence" value="ECO:0007669"/>
    <property type="project" value="TreeGrafter"/>
</dbReference>
<dbReference type="PANTHER" id="PTHR23354:SF68">
    <property type="entry name" value="NUCLEAR RECEPTOR COACTIVATOR 7"/>
    <property type="match status" value="1"/>
</dbReference>
<dbReference type="Proteomes" id="UP000542434">
    <property type="component" value="Unassembled WGS sequence"/>
</dbReference>